<dbReference type="Proteomes" id="UP000294309">
    <property type="component" value="Chromosome"/>
</dbReference>
<proteinExistence type="predicted"/>
<dbReference type="KEGG" id="sgq:SGLAD_v1c02300"/>
<evidence type="ECO:0000313" key="1">
    <source>
        <dbReference type="EMBL" id="QBQ07429.1"/>
    </source>
</evidence>
<dbReference type="EMBL" id="CP038013">
    <property type="protein sequence ID" value="QBQ07429.1"/>
    <property type="molecule type" value="Genomic_DNA"/>
</dbReference>
<dbReference type="OrthoDB" id="389371at2"/>
<dbReference type="RefSeq" id="WP_134297222.1">
    <property type="nucleotide sequence ID" value="NZ_CP038013.1"/>
</dbReference>
<evidence type="ECO:0000313" key="2">
    <source>
        <dbReference type="Proteomes" id="UP000294309"/>
    </source>
</evidence>
<protein>
    <submittedName>
        <fullName evidence="1">Uncharacterized protein</fullName>
    </submittedName>
</protein>
<organism evidence="1 2">
    <name type="scientific">Spiroplasma gladiatoris</name>
    <dbReference type="NCBI Taxonomy" id="2143"/>
    <lineage>
        <taxon>Bacteria</taxon>
        <taxon>Bacillati</taxon>
        <taxon>Mycoplasmatota</taxon>
        <taxon>Mollicutes</taxon>
        <taxon>Entomoplasmatales</taxon>
        <taxon>Spiroplasmataceae</taxon>
        <taxon>Spiroplasma</taxon>
    </lineage>
</organism>
<name>A0A4V1AQ66_9MOLU</name>
<reference evidence="1 2" key="1">
    <citation type="submission" date="2019-03" db="EMBL/GenBank/DDBJ databases">
        <title>Complete genome sequence of Spiroplasma gladiatoris TG-1 (DSM 22552).</title>
        <authorList>
            <person name="Lin Y.-C."/>
            <person name="Chou L."/>
            <person name="Kuo C.-H."/>
        </authorList>
    </citation>
    <scope>NUCLEOTIDE SEQUENCE [LARGE SCALE GENOMIC DNA]</scope>
    <source>
        <strain evidence="1 2">TG-1</strain>
    </source>
</reference>
<gene>
    <name evidence="1" type="ORF">SGLAD_v1c02300</name>
</gene>
<keyword evidence="2" id="KW-1185">Reference proteome</keyword>
<sequence>MKKFEVKDKVLIKFGDDYRKLKGDFDRLEKKFEQKVYNSLLDENKRVQIMIKKALIKAPVEEVFKAFVKSAINDLNPNIDLNEIEEGCFGITSKKTNNQTFRIETYEVEEEFSIKYYSKTNSYSRCVKFKPSKNNTKIKYTDTNIGMETVFGLKQNYLKGIYQKTRNISFQIQILNLKLEIEKLDEKTINKYNEKLQKLNLKLQKYQR</sequence>
<dbReference type="AlphaFoldDB" id="A0A4V1AQ66"/>
<accession>A0A4V1AQ66</accession>